<dbReference type="GO" id="GO:0015280">
    <property type="term" value="F:ligand-gated sodium channel activity"/>
    <property type="evidence" value="ECO:0007669"/>
    <property type="project" value="TreeGrafter"/>
</dbReference>
<feature type="compositionally biased region" description="Low complexity" evidence="12">
    <location>
        <begin position="347"/>
        <end position="368"/>
    </location>
</feature>
<evidence type="ECO:0000313" key="14">
    <source>
        <dbReference type="Proteomes" id="UP001208570"/>
    </source>
</evidence>
<evidence type="ECO:0000256" key="11">
    <source>
        <dbReference type="RuleBase" id="RU000679"/>
    </source>
</evidence>
<comment type="similarity">
    <text evidence="11">Belongs to the amiloride-sensitive sodium channel (TC 1.A.6) family.</text>
</comment>
<protein>
    <submittedName>
        <fullName evidence="13">Uncharacterized protein</fullName>
    </submittedName>
</protein>
<accession>A0AAD9KA83</accession>
<comment type="caution">
    <text evidence="13">The sequence shown here is derived from an EMBL/GenBank/DDBJ whole genome shotgun (WGS) entry which is preliminary data.</text>
</comment>
<keyword evidence="3 11" id="KW-0894">Sodium channel</keyword>
<keyword evidence="2 11" id="KW-0813">Transport</keyword>
<evidence type="ECO:0000256" key="12">
    <source>
        <dbReference type="SAM" id="MobiDB-lite"/>
    </source>
</evidence>
<proteinExistence type="inferred from homology"/>
<keyword evidence="8" id="KW-0472">Membrane</keyword>
<evidence type="ECO:0000256" key="4">
    <source>
        <dbReference type="ARBA" id="ARBA00022692"/>
    </source>
</evidence>
<keyword evidence="6" id="KW-0915">Sodium</keyword>
<evidence type="ECO:0000256" key="1">
    <source>
        <dbReference type="ARBA" id="ARBA00004141"/>
    </source>
</evidence>
<dbReference type="EMBL" id="JAODUP010000026">
    <property type="protein sequence ID" value="KAK2167592.1"/>
    <property type="molecule type" value="Genomic_DNA"/>
</dbReference>
<sequence>MSRLYGKSWFGYGTGYWITYKDSMSYWTPSLGRAMRRPYDDRPTPSDTWRQMNTDNVQDDAKKKDALRTIADNYASHTSLQGVPFISRAGRWYTKTFWTVIFLGALAAMLQQTFQICEKYYSYKTTSSVSIGYDKLPFPSVTICNINPIRRSKVNELGGPIAAFVSGLLPRTGYGYAWDVQTNTEATIRNEDLNEPNSGMRINSRSRKKRQIQCNPADPNCKQQHVRSKKVPYSQVSATESSLTPSSRTTTSTDRKTTEGQSISTSGEQPVNTYRKTTITKDSTAETTAETFDVQTSASRTMVSKSTQSSIIVNNATTSDKETDVTETRVSGLSSKTDTPSPASGLSTITDTPSPTSRTSTITDTPSPTFQPSTVTDTPSPTFQPSTVTDTPSPTFQPATITDTPSPTAQLPIPTQRGVTVDVIVKY</sequence>
<dbReference type="AlphaFoldDB" id="A0AAD9KA83"/>
<feature type="compositionally biased region" description="Polar residues" evidence="12">
    <location>
        <begin position="370"/>
        <end position="409"/>
    </location>
</feature>
<dbReference type="PRINTS" id="PR01078">
    <property type="entry name" value="AMINACHANNEL"/>
</dbReference>
<comment type="subcellular location">
    <subcellularLocation>
        <location evidence="1">Membrane</location>
        <topology evidence="1">Multi-pass membrane protein</topology>
    </subcellularLocation>
</comment>
<dbReference type="InterPro" id="IPR001873">
    <property type="entry name" value="ENaC"/>
</dbReference>
<feature type="compositionally biased region" description="Polar residues" evidence="12">
    <location>
        <begin position="259"/>
        <end position="318"/>
    </location>
</feature>
<gene>
    <name evidence="13" type="ORF">LSH36_26g10056</name>
</gene>
<keyword evidence="10 11" id="KW-0407">Ion channel</keyword>
<keyword evidence="5" id="KW-1133">Transmembrane helix</keyword>
<evidence type="ECO:0000256" key="7">
    <source>
        <dbReference type="ARBA" id="ARBA00023065"/>
    </source>
</evidence>
<keyword evidence="7 11" id="KW-0406">Ion transport</keyword>
<feature type="region of interest" description="Disordered" evidence="12">
    <location>
        <begin position="188"/>
        <end position="411"/>
    </location>
</feature>
<keyword evidence="4 11" id="KW-0812">Transmembrane</keyword>
<evidence type="ECO:0000256" key="2">
    <source>
        <dbReference type="ARBA" id="ARBA00022448"/>
    </source>
</evidence>
<evidence type="ECO:0000256" key="8">
    <source>
        <dbReference type="ARBA" id="ARBA00023136"/>
    </source>
</evidence>
<evidence type="ECO:0000256" key="10">
    <source>
        <dbReference type="ARBA" id="ARBA00023303"/>
    </source>
</evidence>
<keyword evidence="14" id="KW-1185">Reference proteome</keyword>
<name>A0AAD9KA83_9ANNE</name>
<evidence type="ECO:0000256" key="9">
    <source>
        <dbReference type="ARBA" id="ARBA00023201"/>
    </source>
</evidence>
<evidence type="ECO:0000256" key="5">
    <source>
        <dbReference type="ARBA" id="ARBA00022989"/>
    </source>
</evidence>
<evidence type="ECO:0000256" key="6">
    <source>
        <dbReference type="ARBA" id="ARBA00023053"/>
    </source>
</evidence>
<dbReference type="PANTHER" id="PTHR11690">
    <property type="entry name" value="AMILORIDE-SENSITIVE SODIUM CHANNEL-RELATED"/>
    <property type="match status" value="1"/>
</dbReference>
<reference evidence="13" key="1">
    <citation type="journal article" date="2023" name="Mol. Biol. Evol.">
        <title>Third-Generation Sequencing Reveals the Adaptive Role of the Epigenome in Three Deep-Sea Polychaetes.</title>
        <authorList>
            <person name="Perez M."/>
            <person name="Aroh O."/>
            <person name="Sun Y."/>
            <person name="Lan Y."/>
            <person name="Juniper S.K."/>
            <person name="Young C.R."/>
            <person name="Angers B."/>
            <person name="Qian P.Y."/>
        </authorList>
    </citation>
    <scope>NUCLEOTIDE SEQUENCE</scope>
    <source>
        <strain evidence="13">P08H-3</strain>
    </source>
</reference>
<evidence type="ECO:0000256" key="3">
    <source>
        <dbReference type="ARBA" id="ARBA00022461"/>
    </source>
</evidence>
<dbReference type="PANTHER" id="PTHR11690:SF248">
    <property type="entry name" value="PICKPOCKET 17, ISOFORM A"/>
    <property type="match status" value="1"/>
</dbReference>
<organism evidence="13 14">
    <name type="scientific">Paralvinella palmiformis</name>
    <dbReference type="NCBI Taxonomy" id="53620"/>
    <lineage>
        <taxon>Eukaryota</taxon>
        <taxon>Metazoa</taxon>
        <taxon>Spiralia</taxon>
        <taxon>Lophotrochozoa</taxon>
        <taxon>Annelida</taxon>
        <taxon>Polychaeta</taxon>
        <taxon>Sedentaria</taxon>
        <taxon>Canalipalpata</taxon>
        <taxon>Terebellida</taxon>
        <taxon>Terebelliformia</taxon>
        <taxon>Alvinellidae</taxon>
        <taxon>Paralvinella</taxon>
    </lineage>
</organism>
<dbReference type="GO" id="GO:0005886">
    <property type="term" value="C:plasma membrane"/>
    <property type="evidence" value="ECO:0007669"/>
    <property type="project" value="TreeGrafter"/>
</dbReference>
<dbReference type="Pfam" id="PF00858">
    <property type="entry name" value="ASC"/>
    <property type="match status" value="1"/>
</dbReference>
<evidence type="ECO:0000313" key="13">
    <source>
        <dbReference type="EMBL" id="KAK2167592.1"/>
    </source>
</evidence>
<feature type="compositionally biased region" description="Low complexity" evidence="12">
    <location>
        <begin position="239"/>
        <end position="252"/>
    </location>
</feature>
<feature type="compositionally biased region" description="Polar residues" evidence="12">
    <location>
        <begin position="328"/>
        <end position="346"/>
    </location>
</feature>
<dbReference type="Proteomes" id="UP001208570">
    <property type="component" value="Unassembled WGS sequence"/>
</dbReference>
<keyword evidence="9 11" id="KW-0739">Sodium transport</keyword>